<evidence type="ECO:0000256" key="1">
    <source>
        <dbReference type="ARBA" id="ARBA00023015"/>
    </source>
</evidence>
<proteinExistence type="predicted"/>
<keyword evidence="2" id="KW-0804">Transcription</keyword>
<sequence length="258" mass="28144">MATLRTAALPESGCPTLWIRPGQAVFLGPAMNLDPHFGSVTCLAIGVDNAFSVESATSAPEPVRSALIAPRVRHRLRSPGGRMVFCYLDPGSDREQAVRERMTAGDHLVSSGHGAEMDLAHAAERLPEDYSISHWLDLAGAEVIWPADPRIAAAMRRLRDHTNPPLSAGVLAAEAGLSVSRFLHVFREESGTSFRRYRMWARMLRAALLYRARRDLTAAAMDAGFASPSHFTDTFHDMFGLAPTQLLGTALDIRGLDQ</sequence>
<keyword evidence="1" id="KW-0805">Transcription regulation</keyword>
<dbReference type="SMART" id="SM00342">
    <property type="entry name" value="HTH_ARAC"/>
    <property type="match status" value="1"/>
</dbReference>
<keyword evidence="5" id="KW-1185">Reference proteome</keyword>
<dbReference type="PROSITE" id="PS01124">
    <property type="entry name" value="HTH_ARAC_FAMILY_2"/>
    <property type="match status" value="1"/>
</dbReference>
<dbReference type="PANTHER" id="PTHR43436:SF1">
    <property type="entry name" value="TRANSCRIPTIONAL REGULATORY PROTEIN"/>
    <property type="match status" value="1"/>
</dbReference>
<feature type="domain" description="HTH araC/xylS-type" evidence="3">
    <location>
        <begin position="152"/>
        <end position="249"/>
    </location>
</feature>
<reference evidence="4 5" key="1">
    <citation type="submission" date="2016-11" db="EMBL/GenBank/DDBJ databases">
        <title>Genome sequences of unsequenced Mycobacteria.</title>
        <authorList>
            <person name="Greninger A.L."/>
            <person name="Fang F."/>
            <person name="Jerome K.R."/>
        </authorList>
    </citation>
    <scope>NUCLEOTIDE SEQUENCE [LARGE SCALE GENOMIC DNA]</scope>
    <source>
        <strain evidence="4 5">M11</strain>
    </source>
</reference>
<gene>
    <name evidence="4" type="ORF">BRW65_18885</name>
</gene>
<evidence type="ECO:0000313" key="5">
    <source>
        <dbReference type="Proteomes" id="UP000186438"/>
    </source>
</evidence>
<name>A0A1Q4HRZ1_9MYCO</name>
<dbReference type="GO" id="GO:0003700">
    <property type="term" value="F:DNA-binding transcription factor activity"/>
    <property type="evidence" value="ECO:0007669"/>
    <property type="project" value="InterPro"/>
</dbReference>
<organism evidence="4 5">
    <name type="scientific">Mycobacterium paraffinicum</name>
    <dbReference type="NCBI Taxonomy" id="53378"/>
    <lineage>
        <taxon>Bacteria</taxon>
        <taxon>Bacillati</taxon>
        <taxon>Actinomycetota</taxon>
        <taxon>Actinomycetes</taxon>
        <taxon>Mycobacteriales</taxon>
        <taxon>Mycobacteriaceae</taxon>
        <taxon>Mycobacterium</taxon>
    </lineage>
</organism>
<accession>A0A1Q4HRZ1</accession>
<protein>
    <submittedName>
        <fullName evidence="4">AraC family transcriptional regulator</fullName>
    </submittedName>
</protein>
<dbReference type="Gene3D" id="1.10.10.60">
    <property type="entry name" value="Homeodomain-like"/>
    <property type="match status" value="2"/>
</dbReference>
<comment type="caution">
    <text evidence="4">The sequence shown here is derived from an EMBL/GenBank/DDBJ whole genome shotgun (WGS) entry which is preliminary data.</text>
</comment>
<dbReference type="OrthoDB" id="5295226at2"/>
<dbReference type="AlphaFoldDB" id="A0A1Q4HRZ1"/>
<evidence type="ECO:0000259" key="3">
    <source>
        <dbReference type="PROSITE" id="PS01124"/>
    </source>
</evidence>
<dbReference type="SUPFAM" id="SSF46689">
    <property type="entry name" value="Homeodomain-like"/>
    <property type="match status" value="2"/>
</dbReference>
<dbReference type="InterPro" id="IPR009057">
    <property type="entry name" value="Homeodomain-like_sf"/>
</dbReference>
<dbReference type="GO" id="GO:0043565">
    <property type="term" value="F:sequence-specific DNA binding"/>
    <property type="evidence" value="ECO:0007669"/>
    <property type="project" value="InterPro"/>
</dbReference>
<dbReference type="Pfam" id="PF12833">
    <property type="entry name" value="HTH_18"/>
    <property type="match status" value="1"/>
</dbReference>
<dbReference type="Proteomes" id="UP000186438">
    <property type="component" value="Unassembled WGS sequence"/>
</dbReference>
<dbReference type="InterPro" id="IPR018060">
    <property type="entry name" value="HTH_AraC"/>
</dbReference>
<evidence type="ECO:0000313" key="4">
    <source>
        <dbReference type="EMBL" id="OJZ71395.1"/>
    </source>
</evidence>
<evidence type="ECO:0000256" key="2">
    <source>
        <dbReference type="ARBA" id="ARBA00023163"/>
    </source>
</evidence>
<dbReference type="STRING" id="53378.BRW65_18885"/>
<dbReference type="PANTHER" id="PTHR43436">
    <property type="entry name" value="ARAC-FAMILY TRANSCRIPTIONAL REGULATOR"/>
    <property type="match status" value="1"/>
</dbReference>
<dbReference type="EMBL" id="MPNT01000018">
    <property type="protein sequence ID" value="OJZ71395.1"/>
    <property type="molecule type" value="Genomic_DNA"/>
</dbReference>